<organism evidence="5 6">
    <name type="scientific">Solirubrobacter ginsenosidimutans</name>
    <dbReference type="NCBI Taxonomy" id="490573"/>
    <lineage>
        <taxon>Bacteria</taxon>
        <taxon>Bacillati</taxon>
        <taxon>Actinomycetota</taxon>
        <taxon>Thermoleophilia</taxon>
        <taxon>Solirubrobacterales</taxon>
        <taxon>Solirubrobacteraceae</taxon>
        <taxon>Solirubrobacter</taxon>
    </lineage>
</organism>
<feature type="repeat" description="NHL" evidence="2">
    <location>
        <begin position="416"/>
        <end position="459"/>
    </location>
</feature>
<dbReference type="InterPro" id="IPR013658">
    <property type="entry name" value="SGL"/>
</dbReference>
<reference evidence="5" key="1">
    <citation type="submission" date="2022-10" db="EMBL/GenBank/DDBJ databases">
        <title>The WGS of Solirubrobacter ginsenosidimutans DSM 21036.</title>
        <authorList>
            <person name="Jiang Z."/>
        </authorList>
    </citation>
    <scope>NUCLEOTIDE SEQUENCE</scope>
    <source>
        <strain evidence="5">DSM 21036</strain>
    </source>
</reference>
<feature type="domain" description="SMP-30/Gluconolactonase/LRE-like region" evidence="4">
    <location>
        <begin position="159"/>
        <end position="380"/>
    </location>
</feature>
<feature type="repeat" description="NHL" evidence="2">
    <location>
        <begin position="551"/>
        <end position="594"/>
    </location>
</feature>
<dbReference type="EMBL" id="JAPDOD010000029">
    <property type="protein sequence ID" value="MDA0163988.1"/>
    <property type="molecule type" value="Genomic_DNA"/>
</dbReference>
<dbReference type="CDD" id="cd05819">
    <property type="entry name" value="NHL"/>
    <property type="match status" value="1"/>
</dbReference>
<feature type="signal peptide" evidence="3">
    <location>
        <begin position="1"/>
        <end position="22"/>
    </location>
</feature>
<dbReference type="AlphaFoldDB" id="A0A9X3N354"/>
<comment type="caution">
    <text evidence="5">The sequence shown here is derived from an EMBL/GenBank/DDBJ whole genome shotgun (WGS) entry which is preliminary data.</text>
</comment>
<keyword evidence="1" id="KW-0677">Repeat</keyword>
<dbReference type="PANTHER" id="PTHR24104:SF25">
    <property type="entry name" value="PROTEIN LIN-41"/>
    <property type="match status" value="1"/>
</dbReference>
<dbReference type="InterPro" id="IPR011042">
    <property type="entry name" value="6-blade_b-propeller_TolB-like"/>
</dbReference>
<dbReference type="Pfam" id="PF08450">
    <property type="entry name" value="SGL"/>
    <property type="match status" value="2"/>
</dbReference>
<feature type="domain" description="SMP-30/Gluconolactonase/LRE-like region" evidence="4">
    <location>
        <begin position="474"/>
        <end position="550"/>
    </location>
</feature>
<dbReference type="GO" id="GO:0008270">
    <property type="term" value="F:zinc ion binding"/>
    <property type="evidence" value="ECO:0007669"/>
    <property type="project" value="UniProtKB-KW"/>
</dbReference>
<evidence type="ECO:0000256" key="2">
    <source>
        <dbReference type="PROSITE-ProRule" id="PRU00504"/>
    </source>
</evidence>
<dbReference type="PROSITE" id="PS51125">
    <property type="entry name" value="NHL"/>
    <property type="match status" value="8"/>
</dbReference>
<dbReference type="InterPro" id="IPR050952">
    <property type="entry name" value="TRIM-NHL_E3_ligases"/>
</dbReference>
<dbReference type="Gene3D" id="2.120.10.30">
    <property type="entry name" value="TolB, C-terminal domain"/>
    <property type="match status" value="4"/>
</dbReference>
<feature type="repeat" description="NHL" evidence="2">
    <location>
        <begin position="279"/>
        <end position="318"/>
    </location>
</feature>
<evidence type="ECO:0000313" key="6">
    <source>
        <dbReference type="Proteomes" id="UP001149140"/>
    </source>
</evidence>
<feature type="chain" id="PRO_5040823534" evidence="3">
    <location>
        <begin position="23"/>
        <end position="734"/>
    </location>
</feature>
<dbReference type="PROSITE" id="PS51257">
    <property type="entry name" value="PROKAR_LIPOPROTEIN"/>
    <property type="match status" value="1"/>
</dbReference>
<dbReference type="Proteomes" id="UP001149140">
    <property type="component" value="Unassembled WGS sequence"/>
</dbReference>
<feature type="repeat" description="NHL" evidence="2">
    <location>
        <begin position="504"/>
        <end position="547"/>
    </location>
</feature>
<sequence length="734" mass="74475">MRSLVAALAAALILAAPSVATAACPGADPCPYSTAGVIGQRAEGVLRFPQASAVGPDGSVYVGDQLSHTVQVFSPDGTFLREIGVAGSGPGQLSAVGGVAVAADGSVYVVDGADRIDRFAADGSLLNSWGSSGSAPGQFHFGAGGGNDSGAGGGIAIGPDGSVYVADTRNDRIQRFAADGTSPVVIVAPGRLSRPQGLTVSGSRLIVADDVHHRLAIFNTGGTFITTVGTGEGNQPGQLQNPYDVAADPSGRLYVADNSNHRVVRYGPAPGYTYRARWGAFGSGPGQLQFPRGISVDATGRTFVADPGGNRIDVFDVGGTSLGSFGSSGRAAGQFIQPMGTAADAGGTRAVADSINGRIVLLNPDGSVAAMFGAPAPGPTLLPDPVGVAFDSSGLLYVVDQDRSRVLVFDRAGKIIRTIGSRGTGPGKLLSPSALAVSPGGTVYVADTGNGRIVRFSALGTHLGSFGQFRAIRGIAVSPDGSRVYGADAATNKITVSTATGGDVAEMGGTGSKLGQLRSPAGVATDAAGNLWVADRGNDRVQEFTPDGTPVTAFGERGIGAGQFIQPVGIAVDCRGVVTVGDSDNNRVQQFQAATAGACAPLPAVQNPPDPILYNQPAPPPPELTVNPTRTTNLFGIRQFPLRVNCDLPCKVAVVVKLAPRAGKKRPSVSLSFAPQSLPAGKTVTVRPRLSAAGVRTLRKAMGSRRALVANVRVTATTTDSAPTVVTRRVNVTG</sequence>
<name>A0A9X3N354_9ACTN</name>
<feature type="repeat" description="NHL" evidence="2">
    <location>
        <begin position="322"/>
        <end position="365"/>
    </location>
</feature>
<keyword evidence="6" id="KW-1185">Reference proteome</keyword>
<evidence type="ECO:0000256" key="3">
    <source>
        <dbReference type="SAM" id="SignalP"/>
    </source>
</evidence>
<dbReference type="Pfam" id="PF17170">
    <property type="entry name" value="DUF5128"/>
    <property type="match status" value="1"/>
</dbReference>
<feature type="repeat" description="NHL" evidence="2">
    <location>
        <begin position="154"/>
        <end position="179"/>
    </location>
</feature>
<feature type="repeat" description="NHL" evidence="2">
    <location>
        <begin position="385"/>
        <end position="412"/>
    </location>
</feature>
<gene>
    <name evidence="5" type="ORF">OM076_27195</name>
</gene>
<dbReference type="PANTHER" id="PTHR24104">
    <property type="entry name" value="E3 UBIQUITIN-PROTEIN LIGASE NHLRC1-RELATED"/>
    <property type="match status" value="1"/>
</dbReference>
<dbReference type="Gene3D" id="2.40.10.500">
    <property type="match status" value="1"/>
</dbReference>
<dbReference type="RefSeq" id="WP_270043236.1">
    <property type="nucleotide sequence ID" value="NZ_JAPDOD010000029.1"/>
</dbReference>
<feature type="repeat" description="NHL" evidence="2">
    <location>
        <begin position="226"/>
        <end position="269"/>
    </location>
</feature>
<dbReference type="InterPro" id="IPR001258">
    <property type="entry name" value="NHL_repeat"/>
</dbReference>
<proteinExistence type="predicted"/>
<evidence type="ECO:0000313" key="5">
    <source>
        <dbReference type="EMBL" id="MDA0163988.1"/>
    </source>
</evidence>
<evidence type="ECO:0000259" key="4">
    <source>
        <dbReference type="Pfam" id="PF08450"/>
    </source>
</evidence>
<protein>
    <submittedName>
        <fullName evidence="5">NHL repeat-containing protein</fullName>
    </submittedName>
</protein>
<dbReference type="SUPFAM" id="SSF63829">
    <property type="entry name" value="Calcium-dependent phosphotriesterase"/>
    <property type="match status" value="3"/>
</dbReference>
<dbReference type="Pfam" id="PF01436">
    <property type="entry name" value="NHL"/>
    <property type="match status" value="1"/>
</dbReference>
<keyword evidence="3" id="KW-0732">Signal</keyword>
<evidence type="ECO:0000256" key="1">
    <source>
        <dbReference type="ARBA" id="ARBA00022737"/>
    </source>
</evidence>
<accession>A0A9X3N354</accession>